<keyword evidence="2" id="KW-0472">Membrane</keyword>
<dbReference type="InterPro" id="IPR056769">
    <property type="entry name" value="Piezo_TM1-24"/>
</dbReference>
<feature type="transmembrane region" description="Helical" evidence="2">
    <location>
        <begin position="324"/>
        <end position="342"/>
    </location>
</feature>
<feature type="transmembrane region" description="Helical" evidence="2">
    <location>
        <begin position="238"/>
        <end position="257"/>
    </location>
</feature>
<dbReference type="PANTHER" id="PTHR47049">
    <property type="entry name" value="PIEZO-TYPE MECHANOSENSITIVE ION CHANNEL HOMOLOG"/>
    <property type="match status" value="1"/>
</dbReference>
<dbReference type="HOGENOM" id="CLU_051115_0_0_1"/>
<dbReference type="EnsemblMetazoa" id="SMAR013841-RA">
    <property type="protein sequence ID" value="SMAR013841-PA"/>
    <property type="gene ID" value="SMAR013841"/>
</dbReference>
<evidence type="ECO:0000259" key="3">
    <source>
        <dbReference type="Pfam" id="PF24871"/>
    </source>
</evidence>
<dbReference type="eggNOG" id="KOG1893">
    <property type="taxonomic scope" value="Eukaryota"/>
</dbReference>
<keyword evidence="2" id="KW-0812">Transmembrane</keyword>
<dbReference type="EMBL" id="JH431683">
    <property type="status" value="NOT_ANNOTATED_CDS"/>
    <property type="molecule type" value="Genomic_DNA"/>
</dbReference>
<feature type="region of interest" description="Disordered" evidence="1">
    <location>
        <begin position="181"/>
        <end position="202"/>
    </location>
</feature>
<proteinExistence type="predicted"/>
<feature type="transmembrane region" description="Helical" evidence="2">
    <location>
        <begin position="94"/>
        <end position="116"/>
    </location>
</feature>
<dbReference type="Pfam" id="PF24871">
    <property type="entry name" value="Piezo_TM1-24"/>
    <property type="match status" value="1"/>
</dbReference>
<dbReference type="OMA" id="FLINCER"/>
<evidence type="ECO:0000256" key="1">
    <source>
        <dbReference type="SAM" id="MobiDB-lite"/>
    </source>
</evidence>
<feature type="compositionally biased region" description="Basic and acidic residues" evidence="1">
    <location>
        <begin position="181"/>
        <end position="192"/>
    </location>
</feature>
<reference evidence="5" key="1">
    <citation type="submission" date="2011-05" db="EMBL/GenBank/DDBJ databases">
        <authorList>
            <person name="Richards S.R."/>
            <person name="Qu J."/>
            <person name="Jiang H."/>
            <person name="Jhangiani S.N."/>
            <person name="Agravi P."/>
            <person name="Goodspeed R."/>
            <person name="Gross S."/>
            <person name="Mandapat C."/>
            <person name="Jackson L."/>
            <person name="Mathew T."/>
            <person name="Pu L."/>
            <person name="Thornton R."/>
            <person name="Saada N."/>
            <person name="Wilczek-Boney K.B."/>
            <person name="Lee S."/>
            <person name="Kovar C."/>
            <person name="Wu Y."/>
            <person name="Scherer S.E."/>
            <person name="Worley K.C."/>
            <person name="Muzny D.M."/>
            <person name="Gibbs R."/>
        </authorList>
    </citation>
    <scope>NUCLEOTIDE SEQUENCE</scope>
    <source>
        <strain evidence="5">Brora</strain>
    </source>
</reference>
<organism evidence="4 5">
    <name type="scientific">Strigamia maritima</name>
    <name type="common">European centipede</name>
    <name type="synonym">Geophilus maritimus</name>
    <dbReference type="NCBI Taxonomy" id="126957"/>
    <lineage>
        <taxon>Eukaryota</taxon>
        <taxon>Metazoa</taxon>
        <taxon>Ecdysozoa</taxon>
        <taxon>Arthropoda</taxon>
        <taxon>Myriapoda</taxon>
        <taxon>Chilopoda</taxon>
        <taxon>Pleurostigmophora</taxon>
        <taxon>Geophilomorpha</taxon>
        <taxon>Linotaeniidae</taxon>
        <taxon>Strigamia</taxon>
    </lineage>
</organism>
<dbReference type="AlphaFoldDB" id="T1JJ10"/>
<dbReference type="GO" id="GO:0016020">
    <property type="term" value="C:membrane"/>
    <property type="evidence" value="ECO:0007669"/>
    <property type="project" value="InterPro"/>
</dbReference>
<dbReference type="STRING" id="126957.T1JJ10"/>
<dbReference type="Proteomes" id="UP000014500">
    <property type="component" value="Unassembled WGS sequence"/>
</dbReference>
<reference evidence="4" key="2">
    <citation type="submission" date="2015-02" db="UniProtKB">
        <authorList>
            <consortium name="EnsemblMetazoa"/>
        </authorList>
    </citation>
    <scope>IDENTIFICATION</scope>
</reference>
<feature type="domain" description="Piezo TM1-24" evidence="3">
    <location>
        <begin position="61"/>
        <end position="350"/>
    </location>
</feature>
<feature type="transmembrane region" description="Helical" evidence="2">
    <location>
        <begin position="152"/>
        <end position="172"/>
    </location>
</feature>
<feature type="transmembrane region" description="Helical" evidence="2">
    <location>
        <begin position="62"/>
        <end position="82"/>
    </location>
</feature>
<accession>T1JJ10</accession>
<evidence type="ECO:0000313" key="4">
    <source>
        <dbReference type="EnsemblMetazoa" id="SMAR013841-PA"/>
    </source>
</evidence>
<evidence type="ECO:0000313" key="5">
    <source>
        <dbReference type="Proteomes" id="UP000014500"/>
    </source>
</evidence>
<feature type="transmembrane region" description="Helical" evidence="2">
    <location>
        <begin position="212"/>
        <end position="232"/>
    </location>
</feature>
<dbReference type="PhylomeDB" id="T1JJ10"/>
<dbReference type="GO" id="GO:0008381">
    <property type="term" value="F:mechanosensitive monoatomic ion channel activity"/>
    <property type="evidence" value="ECO:0007669"/>
    <property type="project" value="InterPro"/>
</dbReference>
<keyword evidence="5" id="KW-1185">Reference proteome</keyword>
<name>T1JJ10_STRMM</name>
<dbReference type="PANTHER" id="PTHR47049:SF2">
    <property type="entry name" value="PIEZO-TYPE MECHANOSENSITIVE ION CHANNEL HOMOLOG"/>
    <property type="match status" value="1"/>
</dbReference>
<sequence length="354" mass="40642">MQLVDASRTHKGRKLRFCGVCIWTDYWGTYVNFCNTGLITSDKSGEKYQLCDPCFLAAAFRYNALSFIYLLLFLVLPLMPSPTTKSMRGHTGRFIIAILLLSLMTTISHLSFQIYLLADQPYGEFLINCERLEVIFRYIGFIRYNDLDVLNVARHIVPEIIVLIGVIVLFVATRKKDSSSDLEMRMADEGSDRPSGAEPQEQFKVRREDTSVTAAIGIFLDLLLLAAAGIARPSVTNAFYFICFLMFATWIACYKTLRKKFKAFRIIILVYSALHLIALYLYQLKIMQELISPDNFYARLFGLTSLIRTDCADPRIIHFFDQEWASFANPGIILVLYWVLAVQTRNYLTKKRKV</sequence>
<protein>
    <recommendedName>
        <fullName evidence="3">Piezo TM1-24 domain-containing protein</fullName>
    </recommendedName>
</protein>
<keyword evidence="2" id="KW-1133">Transmembrane helix</keyword>
<dbReference type="InterPro" id="IPR027272">
    <property type="entry name" value="Piezo"/>
</dbReference>
<evidence type="ECO:0000256" key="2">
    <source>
        <dbReference type="SAM" id="Phobius"/>
    </source>
</evidence>
<feature type="transmembrane region" description="Helical" evidence="2">
    <location>
        <begin position="264"/>
        <end position="282"/>
    </location>
</feature>